<sequence length="30" mass="3643">MFFLVNYGDRSEFYSKNRIETVFKLPVNDL</sequence>
<reference evidence="1 2" key="1">
    <citation type="submission" date="2020-08" db="EMBL/GenBank/DDBJ databases">
        <title>Genomic Encyclopedia of Type Strains, Phase IV (KMG-V): Genome sequencing to study the core and pangenomes of soil and plant-associated prokaryotes.</title>
        <authorList>
            <person name="Whitman W."/>
        </authorList>
    </citation>
    <scope>NUCLEOTIDE SEQUENCE [LARGE SCALE GENOMIC DNA]</scope>
    <source>
        <strain evidence="1 2">ANJLi2</strain>
    </source>
</reference>
<accession>A0ABR6PN43</accession>
<evidence type="ECO:0000313" key="2">
    <source>
        <dbReference type="Proteomes" id="UP000541583"/>
    </source>
</evidence>
<comment type="caution">
    <text evidence="1">The sequence shown here is derived from an EMBL/GenBank/DDBJ whole genome shotgun (WGS) entry which is preliminary data.</text>
</comment>
<dbReference type="Proteomes" id="UP000541583">
    <property type="component" value="Unassembled WGS sequence"/>
</dbReference>
<evidence type="ECO:0000313" key="1">
    <source>
        <dbReference type="EMBL" id="MBB6111013.1"/>
    </source>
</evidence>
<organism evidence="1 2">
    <name type="scientific">Mucilaginibacter lappiensis</name>
    <dbReference type="NCBI Taxonomy" id="354630"/>
    <lineage>
        <taxon>Bacteria</taxon>
        <taxon>Pseudomonadati</taxon>
        <taxon>Bacteroidota</taxon>
        <taxon>Sphingobacteriia</taxon>
        <taxon>Sphingobacteriales</taxon>
        <taxon>Sphingobacteriaceae</taxon>
        <taxon>Mucilaginibacter</taxon>
    </lineage>
</organism>
<keyword evidence="2" id="KW-1185">Reference proteome</keyword>
<dbReference type="EMBL" id="JACHCB010000010">
    <property type="protein sequence ID" value="MBB6111013.1"/>
    <property type="molecule type" value="Genomic_DNA"/>
</dbReference>
<name>A0ABR6PN43_9SPHI</name>
<gene>
    <name evidence="1" type="ORF">HDF23_003780</name>
</gene>
<protein>
    <submittedName>
        <fullName evidence="1">Uncharacterized protein</fullName>
    </submittedName>
</protein>
<proteinExistence type="predicted"/>